<feature type="transmembrane region" description="Helical" evidence="1">
    <location>
        <begin position="106"/>
        <end position="124"/>
    </location>
</feature>
<dbReference type="InterPro" id="IPR049458">
    <property type="entry name" value="EpsG-like"/>
</dbReference>
<protein>
    <submittedName>
        <fullName evidence="2">EpsG family protein</fullName>
    </submittedName>
</protein>
<proteinExistence type="predicted"/>
<feature type="transmembrane region" description="Helical" evidence="1">
    <location>
        <begin position="350"/>
        <end position="369"/>
    </location>
</feature>
<evidence type="ECO:0000313" key="2">
    <source>
        <dbReference type="EMBL" id="SDW69423.1"/>
    </source>
</evidence>
<dbReference type="Pfam" id="PF14897">
    <property type="entry name" value="EpsG"/>
    <property type="match status" value="1"/>
</dbReference>
<keyword evidence="3" id="KW-1185">Reference proteome</keyword>
<accession>A0A1H2VM77</accession>
<feature type="transmembrane region" description="Helical" evidence="1">
    <location>
        <begin position="136"/>
        <end position="154"/>
    </location>
</feature>
<keyword evidence="1" id="KW-1133">Transmembrane helix</keyword>
<keyword evidence="1" id="KW-0472">Membrane</keyword>
<feature type="transmembrane region" description="Helical" evidence="1">
    <location>
        <begin position="6"/>
        <end position="24"/>
    </location>
</feature>
<evidence type="ECO:0000313" key="3">
    <source>
        <dbReference type="Proteomes" id="UP000198569"/>
    </source>
</evidence>
<reference evidence="3" key="1">
    <citation type="submission" date="2016-10" db="EMBL/GenBank/DDBJ databases">
        <authorList>
            <person name="Varghese N."/>
            <person name="Submissions S."/>
        </authorList>
    </citation>
    <scope>NUCLEOTIDE SEQUENCE [LARGE SCALE GENOMIC DNA]</scope>
    <source>
        <strain evidence="3">DSM 15718</strain>
    </source>
</reference>
<dbReference type="OrthoDB" id="1441478at2"/>
<feature type="transmembrane region" description="Helical" evidence="1">
    <location>
        <begin position="183"/>
        <end position="207"/>
    </location>
</feature>
<name>A0A1H2VM77_9FLAO</name>
<organism evidence="2 3">
    <name type="scientific">Flavobacterium degerlachei</name>
    <dbReference type="NCBI Taxonomy" id="229203"/>
    <lineage>
        <taxon>Bacteria</taxon>
        <taxon>Pseudomonadati</taxon>
        <taxon>Bacteroidota</taxon>
        <taxon>Flavobacteriia</taxon>
        <taxon>Flavobacteriales</taxon>
        <taxon>Flavobacteriaceae</taxon>
        <taxon>Flavobacterium</taxon>
    </lineage>
</organism>
<sequence length="392" mass="45997">MSLIFLLLFLLNPFICILVYGLHLNLKTKIETKNFYFFYFLLSVFLGFINITKVPESDLAHHATDYLNARGLSIFQYLGLFGGGKEFVFYIFNYLFYYISEGSIKFWILVLTVFAYFPFFVAVHKFQLSINPKASYILFSICIAAFFPQLFSLSAHLIRQFIAGSIAIYFLVEKIAYRKNKWWLVILGSLIHSSSFILFILGYISFLKDRPNKSNVVKYFFLFASLIGYQLIATILLPFFSDIAGIGYALNRASSDTKFELDSFSYSNYLFIIIIITVMIKNVFTNNFFKKSTSIMFICNIVLIQIFFILINIRQLELSNRLFFYLCFFFPLIIPLQFKFKRQTDLRKLIIIALIVFFAFRLDFGTWKYDSIPQLLTSSSFNFLTRHDFKNF</sequence>
<dbReference type="STRING" id="229203.SAMN05444338_104115"/>
<gene>
    <name evidence="2" type="ORF">SAMN05444338_104115</name>
</gene>
<keyword evidence="1" id="KW-0812">Transmembrane</keyword>
<dbReference type="AlphaFoldDB" id="A0A1H2VM77"/>
<feature type="transmembrane region" description="Helical" evidence="1">
    <location>
        <begin position="266"/>
        <end position="284"/>
    </location>
</feature>
<feature type="transmembrane region" description="Helical" evidence="1">
    <location>
        <begin position="74"/>
        <end position="99"/>
    </location>
</feature>
<dbReference type="EMBL" id="FNMV01000004">
    <property type="protein sequence ID" value="SDW69423.1"/>
    <property type="molecule type" value="Genomic_DNA"/>
</dbReference>
<feature type="transmembrane region" description="Helical" evidence="1">
    <location>
        <begin position="219"/>
        <end position="246"/>
    </location>
</feature>
<dbReference type="RefSeq" id="WP_091430486.1">
    <property type="nucleotide sequence ID" value="NZ_FNMV01000004.1"/>
</dbReference>
<evidence type="ECO:0000256" key="1">
    <source>
        <dbReference type="SAM" id="Phobius"/>
    </source>
</evidence>
<feature type="transmembrane region" description="Helical" evidence="1">
    <location>
        <begin position="296"/>
        <end position="316"/>
    </location>
</feature>
<dbReference type="Proteomes" id="UP000198569">
    <property type="component" value="Unassembled WGS sequence"/>
</dbReference>
<feature type="transmembrane region" description="Helical" evidence="1">
    <location>
        <begin position="36"/>
        <end position="54"/>
    </location>
</feature>
<feature type="transmembrane region" description="Helical" evidence="1">
    <location>
        <begin position="322"/>
        <end position="338"/>
    </location>
</feature>